<evidence type="ECO:0000313" key="3">
    <source>
        <dbReference type="Proteomes" id="UP001595445"/>
    </source>
</evidence>
<accession>A0ABV7DR56</accession>
<organism evidence="2 3">
    <name type="scientific">Tabrizicola soli</name>
    <dbReference type="NCBI Taxonomy" id="2185115"/>
    <lineage>
        <taxon>Bacteria</taxon>
        <taxon>Pseudomonadati</taxon>
        <taxon>Pseudomonadota</taxon>
        <taxon>Alphaproteobacteria</taxon>
        <taxon>Rhodobacterales</taxon>
        <taxon>Paracoccaceae</taxon>
        <taxon>Tabrizicola</taxon>
    </lineage>
</organism>
<name>A0ABV7DR56_9RHOB</name>
<feature type="transmembrane region" description="Helical" evidence="1">
    <location>
        <begin position="6"/>
        <end position="31"/>
    </location>
</feature>
<keyword evidence="1" id="KW-0812">Transmembrane</keyword>
<feature type="transmembrane region" description="Helical" evidence="1">
    <location>
        <begin position="84"/>
        <end position="105"/>
    </location>
</feature>
<keyword evidence="1" id="KW-1133">Transmembrane helix</keyword>
<dbReference type="Proteomes" id="UP001595445">
    <property type="component" value="Unassembled WGS sequence"/>
</dbReference>
<evidence type="ECO:0008006" key="4">
    <source>
        <dbReference type="Google" id="ProtNLM"/>
    </source>
</evidence>
<feature type="transmembrane region" description="Helical" evidence="1">
    <location>
        <begin position="125"/>
        <end position="148"/>
    </location>
</feature>
<proteinExistence type="predicted"/>
<gene>
    <name evidence="2" type="ORF">ACFOD6_05615</name>
</gene>
<evidence type="ECO:0000313" key="2">
    <source>
        <dbReference type="EMBL" id="MFC3085522.1"/>
    </source>
</evidence>
<sequence>MDTHVLARVIHVLAVVHWIGGVAMVTLVILPQMLRLPPADRIATFERIEGRFGAQAKLSTLAAGLSGLWMLWLTDGWALFRLASYWWLHLMVAVWAIFTLVLFVLEPLVLHRWFHQRATRDPEGAFVLVLRMHRVLLALSALAVAGAVQGAHGGLW</sequence>
<protein>
    <recommendedName>
        <fullName evidence="4">Copper resistance protein D domain-containing protein</fullName>
    </recommendedName>
</protein>
<keyword evidence="3" id="KW-1185">Reference proteome</keyword>
<dbReference type="EMBL" id="JBHRSM010000010">
    <property type="protein sequence ID" value="MFC3085522.1"/>
    <property type="molecule type" value="Genomic_DNA"/>
</dbReference>
<comment type="caution">
    <text evidence="2">The sequence shown here is derived from an EMBL/GenBank/DDBJ whole genome shotgun (WGS) entry which is preliminary data.</text>
</comment>
<keyword evidence="1" id="KW-0472">Membrane</keyword>
<reference evidence="3" key="1">
    <citation type="journal article" date="2019" name="Int. J. Syst. Evol. Microbiol.">
        <title>The Global Catalogue of Microorganisms (GCM) 10K type strain sequencing project: providing services to taxonomists for standard genome sequencing and annotation.</title>
        <authorList>
            <consortium name="The Broad Institute Genomics Platform"/>
            <consortium name="The Broad Institute Genome Sequencing Center for Infectious Disease"/>
            <person name="Wu L."/>
            <person name="Ma J."/>
        </authorList>
    </citation>
    <scope>NUCLEOTIDE SEQUENCE [LARGE SCALE GENOMIC DNA]</scope>
    <source>
        <strain evidence="3">KCTC 62102</strain>
    </source>
</reference>
<evidence type="ECO:0000256" key="1">
    <source>
        <dbReference type="SAM" id="Phobius"/>
    </source>
</evidence>
<dbReference type="RefSeq" id="WP_197644131.1">
    <property type="nucleotide sequence ID" value="NZ_JAEACP010000011.1"/>
</dbReference>